<dbReference type="RefSeq" id="WP_407919394.1">
    <property type="nucleotide sequence ID" value="NZ_FNLO01000002.1"/>
</dbReference>
<protein>
    <submittedName>
        <fullName evidence="5">DNA-binding transcriptional regulator, Lrp family</fullName>
    </submittedName>
</protein>
<dbReference type="InterPro" id="IPR011008">
    <property type="entry name" value="Dimeric_a/b-barrel"/>
</dbReference>
<evidence type="ECO:0000313" key="6">
    <source>
        <dbReference type="Proteomes" id="UP000243719"/>
    </source>
</evidence>
<keyword evidence="1" id="KW-0805">Transcription regulation</keyword>
<dbReference type="PROSITE" id="PS50956">
    <property type="entry name" value="HTH_ASNC_2"/>
    <property type="match status" value="1"/>
</dbReference>
<evidence type="ECO:0000256" key="1">
    <source>
        <dbReference type="ARBA" id="ARBA00023015"/>
    </source>
</evidence>
<dbReference type="SUPFAM" id="SSF46785">
    <property type="entry name" value="Winged helix' DNA-binding domain"/>
    <property type="match status" value="1"/>
</dbReference>
<dbReference type="GO" id="GO:0043200">
    <property type="term" value="P:response to amino acid"/>
    <property type="evidence" value="ECO:0007669"/>
    <property type="project" value="TreeGrafter"/>
</dbReference>
<dbReference type="GO" id="GO:0005829">
    <property type="term" value="C:cytosol"/>
    <property type="evidence" value="ECO:0007669"/>
    <property type="project" value="TreeGrafter"/>
</dbReference>
<name>A0A1H2PN96_9BURK</name>
<keyword evidence="2 5" id="KW-0238">DNA-binding</keyword>
<dbReference type="PRINTS" id="PR00033">
    <property type="entry name" value="HTHASNC"/>
</dbReference>
<organism evidence="5 6">
    <name type="scientific">Chitinasiproducens palmae</name>
    <dbReference type="NCBI Taxonomy" id="1770053"/>
    <lineage>
        <taxon>Bacteria</taxon>
        <taxon>Pseudomonadati</taxon>
        <taxon>Pseudomonadota</taxon>
        <taxon>Betaproteobacteria</taxon>
        <taxon>Burkholderiales</taxon>
        <taxon>Burkholderiaceae</taxon>
        <taxon>Chitinasiproducens</taxon>
    </lineage>
</organism>
<accession>A0A1H2PN96</accession>
<dbReference type="InterPro" id="IPR036390">
    <property type="entry name" value="WH_DNA-bd_sf"/>
</dbReference>
<dbReference type="SMART" id="SM00344">
    <property type="entry name" value="HTH_ASNC"/>
    <property type="match status" value="1"/>
</dbReference>
<reference evidence="6" key="1">
    <citation type="submission" date="2016-09" db="EMBL/GenBank/DDBJ databases">
        <authorList>
            <person name="Varghese N."/>
            <person name="Submissions S."/>
        </authorList>
    </citation>
    <scope>NUCLEOTIDE SEQUENCE [LARGE SCALE GENOMIC DNA]</scope>
    <source>
        <strain evidence="6">JS23</strain>
    </source>
</reference>
<dbReference type="GO" id="GO:0043565">
    <property type="term" value="F:sequence-specific DNA binding"/>
    <property type="evidence" value="ECO:0007669"/>
    <property type="project" value="InterPro"/>
</dbReference>
<dbReference type="PANTHER" id="PTHR30154">
    <property type="entry name" value="LEUCINE-RESPONSIVE REGULATORY PROTEIN"/>
    <property type="match status" value="1"/>
</dbReference>
<dbReference type="PANTHER" id="PTHR30154:SF46">
    <property type="entry name" value="TRANSCRIPTIONAL REGULATORY PROTEIN"/>
    <property type="match status" value="1"/>
</dbReference>
<evidence type="ECO:0000313" key="5">
    <source>
        <dbReference type="EMBL" id="SDV47259.1"/>
    </source>
</evidence>
<dbReference type="AlphaFoldDB" id="A0A1H2PN96"/>
<gene>
    <name evidence="5" type="ORF">SAMN05216551_102416</name>
</gene>
<dbReference type="Proteomes" id="UP000243719">
    <property type="component" value="Unassembled WGS sequence"/>
</dbReference>
<dbReference type="SUPFAM" id="SSF54909">
    <property type="entry name" value="Dimeric alpha+beta barrel"/>
    <property type="match status" value="1"/>
</dbReference>
<keyword evidence="3" id="KW-0804">Transcription</keyword>
<dbReference type="EMBL" id="FNLO01000002">
    <property type="protein sequence ID" value="SDV47259.1"/>
    <property type="molecule type" value="Genomic_DNA"/>
</dbReference>
<dbReference type="Pfam" id="PF13412">
    <property type="entry name" value="HTH_24"/>
    <property type="match status" value="1"/>
</dbReference>
<feature type="domain" description="HTH asnC-type" evidence="4">
    <location>
        <begin position="20"/>
        <end position="81"/>
    </location>
</feature>
<dbReference type="Pfam" id="PF01037">
    <property type="entry name" value="AsnC_trans_reg"/>
    <property type="match status" value="1"/>
</dbReference>
<sequence>MKGHCVICTDMENPLHAVKLDRLDRRLLAVLQERGRITNLELAQAVGLSAAQCNRRHHRLEEEGVIEGYETRLNAAAVGLNVMAFVQIGMERGHMRDLKRFRQTLTEMPEILECHSVTGDVDYILKVIARDLAALSAFLTERLALLPGVNSVRSSVCLDELKRHAALPLAAHP</sequence>
<dbReference type="InterPro" id="IPR019888">
    <property type="entry name" value="Tscrpt_reg_AsnC-like"/>
</dbReference>
<dbReference type="STRING" id="1770053.SAMN05216551_102416"/>
<evidence type="ECO:0000259" key="4">
    <source>
        <dbReference type="PROSITE" id="PS50956"/>
    </source>
</evidence>
<dbReference type="InterPro" id="IPR036388">
    <property type="entry name" value="WH-like_DNA-bd_sf"/>
</dbReference>
<dbReference type="InterPro" id="IPR019887">
    <property type="entry name" value="Tscrpt_reg_AsnC/Lrp_C"/>
</dbReference>
<proteinExistence type="predicted"/>
<dbReference type="Gene3D" id="1.10.10.10">
    <property type="entry name" value="Winged helix-like DNA-binding domain superfamily/Winged helix DNA-binding domain"/>
    <property type="match status" value="1"/>
</dbReference>
<evidence type="ECO:0000256" key="3">
    <source>
        <dbReference type="ARBA" id="ARBA00023163"/>
    </source>
</evidence>
<dbReference type="Gene3D" id="3.30.70.920">
    <property type="match status" value="1"/>
</dbReference>
<keyword evidence="6" id="KW-1185">Reference proteome</keyword>
<evidence type="ECO:0000256" key="2">
    <source>
        <dbReference type="ARBA" id="ARBA00023125"/>
    </source>
</evidence>
<dbReference type="InterPro" id="IPR000485">
    <property type="entry name" value="AsnC-type_HTH_dom"/>
</dbReference>